<evidence type="ECO:0000256" key="4">
    <source>
        <dbReference type="ARBA" id="ARBA00023239"/>
    </source>
</evidence>
<keyword evidence="4" id="KW-0456">Lyase</keyword>
<accession>A0A099P6D4</accession>
<keyword evidence="2" id="KW-0378">Hydrolase</keyword>
<protein>
    <recommendedName>
        <fullName evidence="8">Carbohydrate kinase PfkB domain-containing protein</fullName>
    </recommendedName>
</protein>
<name>A0A099P6D4_PICKU</name>
<dbReference type="AlphaFoldDB" id="A0A099P6D4"/>
<dbReference type="SUPFAM" id="SSF110581">
    <property type="entry name" value="Indigoidine synthase A-like"/>
    <property type="match status" value="2"/>
</dbReference>
<dbReference type="PANTHER" id="PTHR42909:SF1">
    <property type="entry name" value="CARBOHYDRATE KINASE PFKB DOMAIN-CONTAINING PROTEIN"/>
    <property type="match status" value="1"/>
</dbReference>
<evidence type="ECO:0008006" key="8">
    <source>
        <dbReference type="Google" id="ProtNLM"/>
    </source>
</evidence>
<dbReference type="InterPro" id="IPR029056">
    <property type="entry name" value="Ribokinase-like"/>
</dbReference>
<keyword evidence="1" id="KW-0479">Metal-binding</keyword>
<dbReference type="EMBL" id="JQFK01000006">
    <property type="protein sequence ID" value="KGK39814.1"/>
    <property type="molecule type" value="Genomic_DNA"/>
</dbReference>
<evidence type="ECO:0000313" key="7">
    <source>
        <dbReference type="Proteomes" id="UP000029867"/>
    </source>
</evidence>
<dbReference type="Gene3D" id="3.40.1190.20">
    <property type="match status" value="1"/>
</dbReference>
<dbReference type="VEuPathDB" id="FungiDB:C5L36_0B05820"/>
<evidence type="ECO:0000256" key="1">
    <source>
        <dbReference type="ARBA" id="ARBA00022723"/>
    </source>
</evidence>
<comment type="caution">
    <text evidence="6">The sequence shown here is derived from an EMBL/GenBank/DDBJ whole genome shotgun (WGS) entry which is preliminary data.</text>
</comment>
<dbReference type="GO" id="GO:0016798">
    <property type="term" value="F:hydrolase activity, acting on glycosyl bonds"/>
    <property type="evidence" value="ECO:0007669"/>
    <property type="project" value="UniProtKB-KW"/>
</dbReference>
<evidence type="ECO:0000256" key="3">
    <source>
        <dbReference type="ARBA" id="ARBA00023211"/>
    </source>
</evidence>
<dbReference type="GO" id="GO:0046872">
    <property type="term" value="F:metal ion binding"/>
    <property type="evidence" value="ECO:0007669"/>
    <property type="project" value="UniProtKB-KW"/>
</dbReference>
<gene>
    <name evidence="6" type="ORF">JL09_g1018</name>
</gene>
<proteinExistence type="predicted"/>
<keyword evidence="5" id="KW-0326">Glycosidase</keyword>
<reference evidence="7" key="1">
    <citation type="journal article" date="2014" name="Microb. Cell Fact.">
        <title>Exploiting Issatchenkia orientalis SD108 for succinic acid production.</title>
        <authorList>
            <person name="Xiao H."/>
            <person name="Shao Z."/>
            <person name="Jiang Y."/>
            <person name="Dole S."/>
            <person name="Zhao H."/>
        </authorList>
    </citation>
    <scope>NUCLEOTIDE SEQUENCE [LARGE SCALE GENOMIC DNA]</scope>
    <source>
        <strain evidence="7">SD108</strain>
    </source>
</reference>
<dbReference type="Gene3D" id="3.40.1790.10">
    <property type="entry name" value="Indigoidine synthase domain"/>
    <property type="match status" value="1"/>
</dbReference>
<dbReference type="SUPFAM" id="SSF53613">
    <property type="entry name" value="Ribokinase-like"/>
    <property type="match status" value="1"/>
</dbReference>
<dbReference type="GO" id="GO:0005737">
    <property type="term" value="C:cytoplasm"/>
    <property type="evidence" value="ECO:0007669"/>
    <property type="project" value="TreeGrafter"/>
</dbReference>
<dbReference type="InterPro" id="IPR007342">
    <property type="entry name" value="PsuG"/>
</dbReference>
<dbReference type="Pfam" id="PF04227">
    <property type="entry name" value="Indigoidine_A"/>
    <property type="match status" value="1"/>
</dbReference>
<dbReference type="Proteomes" id="UP000029867">
    <property type="component" value="Unassembled WGS sequence"/>
</dbReference>
<dbReference type="PANTHER" id="PTHR42909">
    <property type="entry name" value="ZGC:136858"/>
    <property type="match status" value="1"/>
</dbReference>
<dbReference type="InterPro" id="IPR022830">
    <property type="entry name" value="Indigdn_synthA-like"/>
</dbReference>
<dbReference type="eggNOG" id="KOG3009">
    <property type="taxonomic scope" value="Eukaryota"/>
</dbReference>
<evidence type="ECO:0000313" key="6">
    <source>
        <dbReference type="EMBL" id="KGK39814.1"/>
    </source>
</evidence>
<evidence type="ECO:0000256" key="5">
    <source>
        <dbReference type="ARBA" id="ARBA00023295"/>
    </source>
</evidence>
<keyword evidence="3" id="KW-0464">Manganese</keyword>
<sequence length="801" mass="87774">MNRGILLKLCKPAPNRSVLYGRRFFGHVSEEVRQAVSENSPVVALESTIITHGLPYPENLEMAKSVESIIRESGAIPATIGFVKGVPTVGVSDDDLILLGQPEVHNVKISRRDIPNVMARKLTGGTTIASTMMLANNAGIDIFSTGGLGGVSRPWSLFDVSADLEELGQTPVAVVCSGPKSILDIQRTMEYLETKGVPVSTYIDEAMKQKIPYERQQRLNKLSESTSEKDLNEINHFWELQQINVPGFYVRDSGVRSPFVWENPEVAANMIFYGKYNMNMKNGYVFCAPAPLDVALEKSVMDKVIDEALYIADEKNINGKNLTPFLLKTLYEKTYGESAKCNVEFVKNNARLGAKIANALSLLKGGKRSQAQPIFEPKIKREKVEIGGKGPEENVQTTDKVNAVVVGSVALDTMCQIKNKKLLLKDSNPGKIVQSGVGGVGFNVAYAATVYDPSSPIILITAINETDHAGLVVLQKLCNASMPVDGLVSLPGCSTAQYISMHDSVGNLAIACADMEIVEHIPIDHVTKVIRKYEPKIVLFDANISTELMQSILNQANGNLNLIFEPTSGVKCSKIGQLDLPVFPLSPFELVTPTVEELSVIFEAFSQQGKFDDIDNWFSVLDSIGIDSEFRERLTQASHKYPLIEQYLVKGVFQQAFQLLPYFPVLLIKDGANGLMLIEITKEAKEAAENVSKYNYKFVDGRPTGSDFVFVGEGRHNLGVIVQHFPAHHADEIVNVTGAGDCLAGCLLSELSSNNSTSEALRSLSINSHNLREMMFHNAQECAISSIQSPEAVSPQIRSRE</sequence>
<dbReference type="GO" id="GO:0004730">
    <property type="term" value="F:pseudouridylate synthase activity"/>
    <property type="evidence" value="ECO:0007669"/>
    <property type="project" value="InterPro"/>
</dbReference>
<dbReference type="HOGENOM" id="CLU_012201_3_2_1"/>
<evidence type="ECO:0000256" key="2">
    <source>
        <dbReference type="ARBA" id="ARBA00022801"/>
    </source>
</evidence>
<organism evidence="6 7">
    <name type="scientific">Pichia kudriavzevii</name>
    <name type="common">Yeast</name>
    <name type="synonym">Issatchenkia orientalis</name>
    <dbReference type="NCBI Taxonomy" id="4909"/>
    <lineage>
        <taxon>Eukaryota</taxon>
        <taxon>Fungi</taxon>
        <taxon>Dikarya</taxon>
        <taxon>Ascomycota</taxon>
        <taxon>Saccharomycotina</taxon>
        <taxon>Pichiomycetes</taxon>
        <taxon>Pichiales</taxon>
        <taxon>Pichiaceae</taxon>
        <taxon>Pichia</taxon>
    </lineage>
</organism>